<gene>
    <name evidence="1" type="ORF">C7S16_7258</name>
</gene>
<evidence type="ECO:0000313" key="1">
    <source>
        <dbReference type="EMBL" id="MDW9253313.1"/>
    </source>
</evidence>
<organism evidence="1 2">
    <name type="scientific">Burkholderia thailandensis</name>
    <dbReference type="NCBI Taxonomy" id="57975"/>
    <lineage>
        <taxon>Bacteria</taxon>
        <taxon>Pseudomonadati</taxon>
        <taxon>Pseudomonadota</taxon>
        <taxon>Betaproteobacteria</taxon>
        <taxon>Burkholderiales</taxon>
        <taxon>Burkholderiaceae</taxon>
        <taxon>Burkholderia</taxon>
        <taxon>pseudomallei group</taxon>
    </lineage>
</organism>
<name>A0AAW9CQX2_BURTH</name>
<reference evidence="1" key="1">
    <citation type="submission" date="2018-08" db="EMBL/GenBank/DDBJ databases">
        <title>Identification of Burkholderia cepacia strains that express a Burkholderia pseudomallei-like capsular polysaccharide.</title>
        <authorList>
            <person name="Burtnick M.N."/>
            <person name="Vongsouvath M."/>
            <person name="Newton P."/>
            <person name="Wuthiekanun V."/>
            <person name="Limmathurotsakul D."/>
            <person name="Brett P.J."/>
            <person name="Chantratita N."/>
            <person name="Dance D.A."/>
        </authorList>
    </citation>
    <scope>NUCLEOTIDE SEQUENCE</scope>
    <source>
        <strain evidence="1">SBXCC001</strain>
    </source>
</reference>
<comment type="caution">
    <text evidence="1">The sequence shown here is derived from an EMBL/GenBank/DDBJ whole genome shotgun (WGS) entry which is preliminary data.</text>
</comment>
<protein>
    <submittedName>
        <fullName evidence="1">Uncharacterized protein</fullName>
    </submittedName>
</protein>
<dbReference type="AlphaFoldDB" id="A0AAW9CQX2"/>
<evidence type="ECO:0000313" key="2">
    <source>
        <dbReference type="Proteomes" id="UP001272137"/>
    </source>
</evidence>
<accession>A0AAW9CQX2</accession>
<proteinExistence type="predicted"/>
<dbReference type="Proteomes" id="UP001272137">
    <property type="component" value="Unassembled WGS sequence"/>
</dbReference>
<dbReference type="EMBL" id="QXCT01000001">
    <property type="protein sequence ID" value="MDW9253313.1"/>
    <property type="molecule type" value="Genomic_DNA"/>
</dbReference>
<sequence length="53" mass="6010">MGSHCGKIRLAKIEENRASPYPRIEIPRNNSIRVATSMKVRSPVSVIFGSLWR</sequence>